<keyword evidence="3" id="KW-1185">Reference proteome</keyword>
<evidence type="ECO:0000313" key="3">
    <source>
        <dbReference type="Proteomes" id="UP000031197"/>
    </source>
</evidence>
<name>A0A0B3XL46_9ALTE</name>
<dbReference type="SMART" id="SM00849">
    <property type="entry name" value="Lactamase_B"/>
    <property type="match status" value="1"/>
</dbReference>
<dbReference type="InterPro" id="IPR036388">
    <property type="entry name" value="WH-like_DNA-bd_sf"/>
</dbReference>
<dbReference type="RefSeq" id="WP_039223694.1">
    <property type="nucleotide sequence ID" value="NZ_JWLW01000066.1"/>
</dbReference>
<sequence length="343" mass="38153">MEYLFDKQVEPGELIEVADGVLWLTMPLPFELDHINLYLIRGEGGWVVIDTGIGTSTTKTLWERIFKQLDGPIVGVIVTHLHPDHVGLAGWIADTYNVPFYMSQTEYFTARAFAAGRNGATNDRDVQYYQRAGLDESMIAKLTSGEGNGYSSVVSPLPISYTRLKHGMTLSLGGNEWQIIIGRGHSPEHACLYNKQKNILISGDHILPIITPNIGAYSTEPDANTLDDYLSTLPQFKNLPKDATVLPAHKLPFIGLHERVDSLIAHHHEHLKALLNACEQPQTVVELLPVMFKRKLSSRNMVFAVAECLSHLNYLLNEGAISRTLNSKGVYTFKACEVKKLAC</sequence>
<accession>A0A0B3XL46</accession>
<dbReference type="Gene3D" id="3.60.15.10">
    <property type="entry name" value="Ribonuclease Z/Hydroxyacylglutathione hydrolase-like"/>
    <property type="match status" value="1"/>
</dbReference>
<comment type="caution">
    <text evidence="2">The sequence shown here is derived from an EMBL/GenBank/DDBJ whole genome shotgun (WGS) entry which is preliminary data.</text>
</comment>
<dbReference type="Proteomes" id="UP000031197">
    <property type="component" value="Unassembled WGS sequence"/>
</dbReference>
<dbReference type="Gene3D" id="1.10.10.10">
    <property type="entry name" value="Winged helix-like DNA-binding domain superfamily/Winged helix DNA-binding domain"/>
    <property type="match status" value="1"/>
</dbReference>
<organism evidence="2 3">
    <name type="scientific">Alteromonas marina</name>
    <dbReference type="NCBI Taxonomy" id="203795"/>
    <lineage>
        <taxon>Bacteria</taxon>
        <taxon>Pseudomonadati</taxon>
        <taxon>Pseudomonadota</taxon>
        <taxon>Gammaproteobacteria</taxon>
        <taxon>Alteromonadales</taxon>
        <taxon>Alteromonadaceae</taxon>
        <taxon>Alteromonas/Salinimonas group</taxon>
        <taxon>Alteromonas</taxon>
    </lineage>
</organism>
<dbReference type="OrthoDB" id="9815874at2"/>
<dbReference type="InterPro" id="IPR036866">
    <property type="entry name" value="RibonucZ/Hydroxyglut_hydro"/>
</dbReference>
<protein>
    <submittedName>
        <fullName evidence="2">Lactamase</fullName>
    </submittedName>
</protein>
<evidence type="ECO:0000259" key="1">
    <source>
        <dbReference type="SMART" id="SM00849"/>
    </source>
</evidence>
<dbReference type="PANTHER" id="PTHR23131">
    <property type="entry name" value="ENDORIBONUCLEASE LACTB2"/>
    <property type="match status" value="1"/>
</dbReference>
<dbReference type="InterPro" id="IPR048933">
    <property type="entry name" value="B_lactamase-like_C"/>
</dbReference>
<evidence type="ECO:0000313" key="2">
    <source>
        <dbReference type="EMBL" id="KHT44735.1"/>
    </source>
</evidence>
<reference evidence="2 3" key="1">
    <citation type="submission" date="2014-12" db="EMBL/GenBank/DDBJ databases">
        <title>Genome sequencing of Alteromonas marina AD001.</title>
        <authorList>
            <person name="Adrian T.G.S."/>
            <person name="Chan K.G."/>
        </authorList>
    </citation>
    <scope>NUCLEOTIDE SEQUENCE [LARGE SCALE GENOMIC DNA]</scope>
    <source>
        <strain evidence="2 3">AD001</strain>
    </source>
</reference>
<dbReference type="PANTHER" id="PTHR23131:SF4">
    <property type="entry name" value="METALLO-BETA-LACTAMASE SUPERFAMILY POTEIN"/>
    <property type="match status" value="1"/>
</dbReference>
<dbReference type="Pfam" id="PF21221">
    <property type="entry name" value="B_lactamase-like_C"/>
    <property type="match status" value="1"/>
</dbReference>
<dbReference type="AlphaFoldDB" id="A0A0B3XL46"/>
<dbReference type="SUPFAM" id="SSF56281">
    <property type="entry name" value="Metallo-hydrolase/oxidoreductase"/>
    <property type="match status" value="1"/>
</dbReference>
<gene>
    <name evidence="2" type="ORF">RJ41_17775</name>
</gene>
<proteinExistence type="predicted"/>
<dbReference type="InterPro" id="IPR050662">
    <property type="entry name" value="Sec-metab_biosynth-thioest"/>
</dbReference>
<dbReference type="EMBL" id="JWLW01000066">
    <property type="protein sequence ID" value="KHT44735.1"/>
    <property type="molecule type" value="Genomic_DNA"/>
</dbReference>
<dbReference type="InterPro" id="IPR001279">
    <property type="entry name" value="Metallo-B-lactamas"/>
</dbReference>
<feature type="domain" description="Metallo-beta-lactamase" evidence="1">
    <location>
        <begin position="34"/>
        <end position="249"/>
    </location>
</feature>
<dbReference type="Pfam" id="PF00753">
    <property type="entry name" value="Lactamase_B"/>
    <property type="match status" value="1"/>
</dbReference>